<evidence type="ECO:0000313" key="1">
    <source>
        <dbReference type="EMBL" id="CAD7411163.1"/>
    </source>
</evidence>
<protein>
    <submittedName>
        <fullName evidence="1">Uncharacterized protein</fullName>
    </submittedName>
</protein>
<organism evidence="1">
    <name type="scientific">Timema poppense</name>
    <name type="common">Walking stick</name>
    <dbReference type="NCBI Taxonomy" id="170557"/>
    <lineage>
        <taxon>Eukaryota</taxon>
        <taxon>Metazoa</taxon>
        <taxon>Ecdysozoa</taxon>
        <taxon>Arthropoda</taxon>
        <taxon>Hexapoda</taxon>
        <taxon>Insecta</taxon>
        <taxon>Pterygota</taxon>
        <taxon>Neoptera</taxon>
        <taxon>Polyneoptera</taxon>
        <taxon>Phasmatodea</taxon>
        <taxon>Timematodea</taxon>
        <taxon>Timematoidea</taxon>
        <taxon>Timematidae</taxon>
        <taxon>Timema</taxon>
    </lineage>
</organism>
<accession>A0A7R9H9H5</accession>
<gene>
    <name evidence="1" type="ORF">TPSB3V08_LOCUS7734</name>
</gene>
<proteinExistence type="predicted"/>
<reference evidence="1" key="1">
    <citation type="submission" date="2020-11" db="EMBL/GenBank/DDBJ databases">
        <authorList>
            <person name="Tran Van P."/>
        </authorList>
    </citation>
    <scope>NUCLEOTIDE SEQUENCE</scope>
</reference>
<dbReference type="AlphaFoldDB" id="A0A7R9H9H5"/>
<name>A0A7R9H9H5_TIMPO</name>
<dbReference type="EMBL" id="OD005185">
    <property type="protein sequence ID" value="CAD7411163.1"/>
    <property type="molecule type" value="Genomic_DNA"/>
</dbReference>
<sequence>MLCAVRHLHHVGDASTKQEPWRSICQCLATMKYSSRRALYCPLHVERKVVGVILHECVSPENARPELKGPRPSDVCPILQPSETAAAHQLHKERDIERS</sequence>